<evidence type="ECO:0000313" key="1">
    <source>
        <dbReference type="EMBL" id="OLO54612.1"/>
    </source>
</evidence>
<dbReference type="CDD" id="cd09729">
    <property type="entry name" value="Cse1_I-E"/>
    <property type="match status" value="1"/>
</dbReference>
<proteinExistence type="predicted"/>
<accession>A0A1Q8W0P8</accession>
<dbReference type="NCBIfam" id="TIGR02547">
    <property type="entry name" value="casA_cse1"/>
    <property type="match status" value="1"/>
</dbReference>
<reference evidence="1 2" key="1">
    <citation type="submission" date="2016-12" db="EMBL/GenBank/DDBJ databases">
        <title>Genomic comparison of strains in the 'Actinomyces naeslundii' group.</title>
        <authorList>
            <person name="Mughal S.R."/>
            <person name="Do T."/>
            <person name="Gilbert S.C."/>
            <person name="Witherden E.A."/>
            <person name="Didelot X."/>
            <person name="Beighton D."/>
        </authorList>
    </citation>
    <scope>NUCLEOTIDE SEQUENCE [LARGE SCALE GENOMIC DNA]</scope>
    <source>
        <strain evidence="1 2">MMRCO6-1</strain>
    </source>
</reference>
<dbReference type="InterPro" id="IPR013381">
    <property type="entry name" value="CRISPR-assoc_prot_Cse1"/>
</dbReference>
<gene>
    <name evidence="1" type="ORF">BKH27_03185</name>
</gene>
<comment type="caution">
    <text evidence="1">The sequence shown here is derived from an EMBL/GenBank/DDBJ whole genome shotgun (WGS) entry which is preliminary data.</text>
</comment>
<dbReference type="Gene3D" id="1.10.132.100">
    <property type="match status" value="1"/>
</dbReference>
<sequence length="555" mass="60927">MTQRFNLLDEPWIRVTRLDGAPDEVSLLALFQEATDIAGIHGEIASQDVAILRLLLAICHRTMDGPEDLDTWREYWEEPERLGRDASTYLERYRERFDLRDPDRPFFQVAGIHAASGKISGLESLIADVPNGNPFFTTRIAQGLESIGWAEAARWLVHVHAFDPSGIRTGAVGDPQVKGGKGYPIGPGWTGQIGTVTVAGESLEQTLLLNTVVCEELSDLVDVDPEQDLAPWEHESDGPAGSHDLEPTGPVSCYTWQTRRVLLHGGDEGVTGLFLGNGDKATPQNRYLVEPMSAWRFSEPQTKKLKTPVYMPCKLPTDRAFWRGLSTVVAQLSPKVTVKGAGEVTRYRSPGVVSFYQELMRRRIVPVGGLIPLRAVGVEYGSNESTVAELVDDVLSLPAGLLDPENRRLLAVVHDAMEETEHVASALRNLAGNLDRARGGSPDTASAAREHASAAFYQVIDERFPRWLASLDEAEPVSAHDLWRNLLRSEAWGQQEALASAVPDTAFAGRGEGKGRMDVGKALFFFRRALNVAVPAPAQQDSIAENNMNEERTPA</sequence>
<evidence type="ECO:0000313" key="2">
    <source>
        <dbReference type="Proteomes" id="UP000185772"/>
    </source>
</evidence>
<name>A0A1Q8W0P8_9ACTO</name>
<protein>
    <submittedName>
        <fullName evidence="1">Type I-E CRISPR-associated protein Cse1/CasA</fullName>
    </submittedName>
</protein>
<organism evidence="1 2">
    <name type="scientific">Actinomyces oris</name>
    <dbReference type="NCBI Taxonomy" id="544580"/>
    <lineage>
        <taxon>Bacteria</taxon>
        <taxon>Bacillati</taxon>
        <taxon>Actinomycetota</taxon>
        <taxon>Actinomycetes</taxon>
        <taxon>Actinomycetales</taxon>
        <taxon>Actinomycetaceae</taxon>
        <taxon>Actinomyces</taxon>
    </lineage>
</organism>
<dbReference type="EMBL" id="MSKM01000010">
    <property type="protein sequence ID" value="OLO54612.1"/>
    <property type="molecule type" value="Genomic_DNA"/>
</dbReference>
<dbReference type="Proteomes" id="UP000185772">
    <property type="component" value="Unassembled WGS sequence"/>
</dbReference>
<dbReference type="Pfam" id="PF09481">
    <property type="entry name" value="CRISPR_Cse1"/>
    <property type="match status" value="1"/>
</dbReference>
<dbReference type="RefSeq" id="WP_070659085.1">
    <property type="nucleotide sequence ID" value="NZ_MSKM01000010.1"/>
</dbReference>
<dbReference type="AlphaFoldDB" id="A0A1Q8W0P8"/>